<proteinExistence type="predicted"/>
<dbReference type="EMBL" id="HBEL01045806">
    <property type="protein sequence ID" value="CAD8425137.1"/>
    <property type="molecule type" value="Transcribed_RNA"/>
</dbReference>
<name>A0A7S0GK81_9STRA</name>
<protein>
    <submittedName>
        <fullName evidence="1">Uncharacterized protein</fullName>
    </submittedName>
</protein>
<reference evidence="1" key="1">
    <citation type="submission" date="2021-01" db="EMBL/GenBank/DDBJ databases">
        <authorList>
            <person name="Corre E."/>
            <person name="Pelletier E."/>
            <person name="Niang G."/>
            <person name="Scheremetjew M."/>
            <person name="Finn R."/>
            <person name="Kale V."/>
            <person name="Holt S."/>
            <person name="Cochrane G."/>
            <person name="Meng A."/>
            <person name="Brown T."/>
            <person name="Cohen L."/>
        </authorList>
    </citation>
    <scope>NUCLEOTIDE SEQUENCE</scope>
    <source>
        <strain evidence="1">CCAP1064/1</strain>
    </source>
</reference>
<sequence>MQKYLWTGGVCAAVDTAAICSAGCVVFLKKTGPSLHVPTVAMVSTECQFQQFRMVPFHMIMLYQYYATSPDDAARSISLVNASPIAASIYPLLTTVHKFRSHAAPPQYFNECFRVNLTL</sequence>
<evidence type="ECO:0000313" key="1">
    <source>
        <dbReference type="EMBL" id="CAD8425137.1"/>
    </source>
</evidence>
<accession>A0A7S0GK81</accession>
<dbReference type="AlphaFoldDB" id="A0A7S0GK81"/>
<gene>
    <name evidence="1" type="ORF">PINE0816_LOCUS21297</name>
</gene>
<organism evidence="1">
    <name type="scientific">Proboscia inermis</name>
    <dbReference type="NCBI Taxonomy" id="420281"/>
    <lineage>
        <taxon>Eukaryota</taxon>
        <taxon>Sar</taxon>
        <taxon>Stramenopiles</taxon>
        <taxon>Ochrophyta</taxon>
        <taxon>Bacillariophyta</taxon>
        <taxon>Coscinodiscophyceae</taxon>
        <taxon>Rhizosoleniophycidae</taxon>
        <taxon>Rhizosoleniales</taxon>
        <taxon>Rhizosoleniaceae</taxon>
        <taxon>Proboscia</taxon>
    </lineage>
</organism>